<dbReference type="AlphaFoldDB" id="T0Y4B0"/>
<organism evidence="1">
    <name type="scientific">mine drainage metagenome</name>
    <dbReference type="NCBI Taxonomy" id="410659"/>
    <lineage>
        <taxon>unclassified sequences</taxon>
        <taxon>metagenomes</taxon>
        <taxon>ecological metagenomes</taxon>
    </lineage>
</organism>
<proteinExistence type="predicted"/>
<dbReference type="EMBL" id="AUZX01015893">
    <property type="protein sequence ID" value="EQD27903.1"/>
    <property type="molecule type" value="Genomic_DNA"/>
</dbReference>
<sequence length="45" mass="5000">GFGNSGIGRELGREGIYEFTETRHIFVSHKDNDLSELSFGIVVSE</sequence>
<dbReference type="EC" id="1.-.-.-" evidence="1"/>
<feature type="non-terminal residue" evidence="1">
    <location>
        <position position="1"/>
    </location>
</feature>
<accession>T0Y4B0</accession>
<dbReference type="GO" id="GO:0016491">
    <property type="term" value="F:oxidoreductase activity"/>
    <property type="evidence" value="ECO:0007669"/>
    <property type="project" value="UniProtKB-KW"/>
</dbReference>
<keyword evidence="1" id="KW-0560">Oxidoreductase</keyword>
<dbReference type="SUPFAM" id="SSF53720">
    <property type="entry name" value="ALDH-like"/>
    <property type="match status" value="1"/>
</dbReference>
<reference evidence="1" key="1">
    <citation type="submission" date="2013-08" db="EMBL/GenBank/DDBJ databases">
        <authorList>
            <person name="Mendez C."/>
            <person name="Richter M."/>
            <person name="Ferrer M."/>
            <person name="Sanchez J."/>
        </authorList>
    </citation>
    <scope>NUCLEOTIDE SEQUENCE</scope>
</reference>
<reference evidence="1" key="2">
    <citation type="journal article" date="2014" name="ISME J.">
        <title>Microbial stratification in low pH oxic and suboxic macroscopic growths along an acid mine drainage.</title>
        <authorList>
            <person name="Mendez-Garcia C."/>
            <person name="Mesa V."/>
            <person name="Sprenger R.R."/>
            <person name="Richter M."/>
            <person name="Diez M.S."/>
            <person name="Solano J."/>
            <person name="Bargiela R."/>
            <person name="Golyshina O.V."/>
            <person name="Manteca A."/>
            <person name="Ramos J.L."/>
            <person name="Gallego J.R."/>
            <person name="Llorente I."/>
            <person name="Martins Dos Santos V.A."/>
            <person name="Jensen O.N."/>
            <person name="Pelaez A.I."/>
            <person name="Sanchez J."/>
            <person name="Ferrer M."/>
        </authorList>
    </citation>
    <scope>NUCLEOTIDE SEQUENCE</scope>
</reference>
<comment type="caution">
    <text evidence="1">The sequence shown here is derived from an EMBL/GenBank/DDBJ whole genome shotgun (WGS) entry which is preliminary data.</text>
</comment>
<gene>
    <name evidence="1" type="ORF">B1A_21513</name>
</gene>
<protein>
    <submittedName>
        <fullName evidence="1">Aldehyde dehydrogenase domain protein</fullName>
        <ecNumber evidence="1">1.-.-.-</ecNumber>
    </submittedName>
</protein>
<dbReference type="InterPro" id="IPR016161">
    <property type="entry name" value="Ald_DH/histidinol_DH"/>
</dbReference>
<evidence type="ECO:0000313" key="1">
    <source>
        <dbReference type="EMBL" id="EQD27903.1"/>
    </source>
</evidence>
<name>T0Y4B0_9ZZZZ</name>